<sequence length="274" mass="30286">MPAIRDLVARCDPDGPDAERIAADLRRPGLELALDTRVVEDEDGVIVARAWVNRRSEADVHPAHRGRGLGGELLGWIVDRAVQAGEEQVVQTVRDDDVAAGALLAAHGFEAMVTSWMLEKVLADEPGAGVTAGITVRPYRESDARAAYEMVEDAFQGLQGRRLEFGEWQRQTVGRGDFAPEFSPVACDGERIVGAVLTLKDGYVERVAVDREYRSRGIARQLLRQAFRDLHEQKVRSCTLWTHSALGLYQRAGMVVRRSATVYRKGLVTPRRSG</sequence>
<dbReference type="Pfam" id="PF00583">
    <property type="entry name" value="Acetyltransf_1"/>
    <property type="match status" value="2"/>
</dbReference>
<accession>A0A919SM23</accession>
<dbReference type="PROSITE" id="PS51186">
    <property type="entry name" value="GNAT"/>
    <property type="match status" value="2"/>
</dbReference>
<feature type="domain" description="N-acetyltransferase" evidence="3">
    <location>
        <begin position="134"/>
        <end position="274"/>
    </location>
</feature>
<evidence type="ECO:0000256" key="2">
    <source>
        <dbReference type="ARBA" id="ARBA00023315"/>
    </source>
</evidence>
<gene>
    <name evidence="4" type="ORF">Aco04nite_40880</name>
</gene>
<keyword evidence="2" id="KW-0012">Acyltransferase</keyword>
<dbReference type="EMBL" id="BOQP01000021">
    <property type="protein sequence ID" value="GIM74555.1"/>
    <property type="molecule type" value="Genomic_DNA"/>
</dbReference>
<feature type="domain" description="N-acetyltransferase" evidence="3">
    <location>
        <begin position="1"/>
        <end position="137"/>
    </location>
</feature>
<dbReference type="InterPro" id="IPR016181">
    <property type="entry name" value="Acyl_CoA_acyltransferase"/>
</dbReference>
<evidence type="ECO:0000256" key="1">
    <source>
        <dbReference type="ARBA" id="ARBA00022679"/>
    </source>
</evidence>
<dbReference type="InterPro" id="IPR050832">
    <property type="entry name" value="Bact_Acetyltransf"/>
</dbReference>
<evidence type="ECO:0000313" key="5">
    <source>
        <dbReference type="Proteomes" id="UP000680865"/>
    </source>
</evidence>
<comment type="caution">
    <text evidence="4">The sequence shown here is derived from an EMBL/GenBank/DDBJ whole genome shotgun (WGS) entry which is preliminary data.</text>
</comment>
<dbReference type="InterPro" id="IPR000182">
    <property type="entry name" value="GNAT_dom"/>
</dbReference>
<dbReference type="CDD" id="cd04301">
    <property type="entry name" value="NAT_SF"/>
    <property type="match status" value="1"/>
</dbReference>
<evidence type="ECO:0000313" key="4">
    <source>
        <dbReference type="EMBL" id="GIM74555.1"/>
    </source>
</evidence>
<protein>
    <recommendedName>
        <fullName evidence="3">N-acetyltransferase domain-containing protein</fullName>
    </recommendedName>
</protein>
<dbReference type="Proteomes" id="UP000680865">
    <property type="component" value="Unassembled WGS sequence"/>
</dbReference>
<reference evidence="4" key="1">
    <citation type="submission" date="2021-03" db="EMBL/GenBank/DDBJ databases">
        <title>Whole genome shotgun sequence of Actinoplanes consettensis NBRC 14913.</title>
        <authorList>
            <person name="Komaki H."/>
            <person name="Tamura T."/>
        </authorList>
    </citation>
    <scope>NUCLEOTIDE SEQUENCE</scope>
    <source>
        <strain evidence="4">NBRC 14913</strain>
    </source>
</reference>
<dbReference type="GO" id="GO:0016747">
    <property type="term" value="F:acyltransferase activity, transferring groups other than amino-acyl groups"/>
    <property type="evidence" value="ECO:0007669"/>
    <property type="project" value="InterPro"/>
</dbReference>
<keyword evidence="5" id="KW-1185">Reference proteome</keyword>
<dbReference type="SUPFAM" id="SSF55729">
    <property type="entry name" value="Acyl-CoA N-acyltransferases (Nat)"/>
    <property type="match status" value="2"/>
</dbReference>
<dbReference type="Gene3D" id="3.40.630.30">
    <property type="match status" value="1"/>
</dbReference>
<organism evidence="4 5">
    <name type="scientific">Winogradskya consettensis</name>
    <dbReference type="NCBI Taxonomy" id="113560"/>
    <lineage>
        <taxon>Bacteria</taxon>
        <taxon>Bacillati</taxon>
        <taxon>Actinomycetota</taxon>
        <taxon>Actinomycetes</taxon>
        <taxon>Micromonosporales</taxon>
        <taxon>Micromonosporaceae</taxon>
        <taxon>Winogradskya</taxon>
    </lineage>
</organism>
<proteinExistence type="predicted"/>
<evidence type="ECO:0000259" key="3">
    <source>
        <dbReference type="PROSITE" id="PS51186"/>
    </source>
</evidence>
<dbReference type="AlphaFoldDB" id="A0A919SM23"/>
<name>A0A919SM23_9ACTN</name>
<keyword evidence="1" id="KW-0808">Transferase</keyword>
<dbReference type="PANTHER" id="PTHR43877">
    <property type="entry name" value="AMINOALKYLPHOSPHONATE N-ACETYLTRANSFERASE-RELATED-RELATED"/>
    <property type="match status" value="1"/>
</dbReference>